<sequence>MALSESAMSRYFGYLLLLMLMMNVVTVSAAPFYSSEQILQPVRRLSPSMSTFCYFHPKVCKHTDALGEENKLARRRKRRGHYFNHQV</sequence>
<feature type="chain" id="PRO_5036021973" evidence="1">
    <location>
        <begin position="30"/>
        <end position="87"/>
    </location>
</feature>
<evidence type="ECO:0000313" key="5">
    <source>
        <dbReference type="WBParaSite" id="BXY_0505400.1"/>
    </source>
</evidence>
<keyword evidence="4" id="KW-1185">Reference proteome</keyword>
<reference evidence="2" key="2">
    <citation type="submission" date="2020-09" db="EMBL/GenBank/DDBJ databases">
        <authorList>
            <person name="Kikuchi T."/>
        </authorList>
    </citation>
    <scope>NUCLEOTIDE SEQUENCE</scope>
    <source>
        <strain evidence="2">Ka4C1</strain>
    </source>
</reference>
<proteinExistence type="predicted"/>
<organism evidence="3 5">
    <name type="scientific">Bursaphelenchus xylophilus</name>
    <name type="common">Pinewood nematode worm</name>
    <name type="synonym">Aphelenchoides xylophilus</name>
    <dbReference type="NCBI Taxonomy" id="6326"/>
    <lineage>
        <taxon>Eukaryota</taxon>
        <taxon>Metazoa</taxon>
        <taxon>Ecdysozoa</taxon>
        <taxon>Nematoda</taxon>
        <taxon>Chromadorea</taxon>
        <taxon>Rhabditida</taxon>
        <taxon>Tylenchina</taxon>
        <taxon>Tylenchomorpha</taxon>
        <taxon>Aphelenchoidea</taxon>
        <taxon>Aphelenchoididae</taxon>
        <taxon>Bursaphelenchus</taxon>
    </lineage>
</organism>
<dbReference type="Proteomes" id="UP000659654">
    <property type="component" value="Unassembled WGS sequence"/>
</dbReference>
<reference evidence="5" key="1">
    <citation type="submission" date="2016-11" db="UniProtKB">
        <authorList>
            <consortium name="WormBaseParasite"/>
        </authorList>
    </citation>
    <scope>IDENTIFICATION</scope>
</reference>
<dbReference type="Proteomes" id="UP000095284">
    <property type="component" value="Unplaced"/>
</dbReference>
<evidence type="ECO:0000313" key="4">
    <source>
        <dbReference type="Proteomes" id="UP000659654"/>
    </source>
</evidence>
<dbReference type="EMBL" id="CAJFDI010000002">
    <property type="protein sequence ID" value="CAD5214723.1"/>
    <property type="molecule type" value="Genomic_DNA"/>
</dbReference>
<dbReference type="Proteomes" id="UP000582659">
    <property type="component" value="Unassembled WGS sequence"/>
</dbReference>
<accession>A0A1I7RWE1</accession>
<evidence type="ECO:0000256" key="1">
    <source>
        <dbReference type="SAM" id="SignalP"/>
    </source>
</evidence>
<evidence type="ECO:0000313" key="3">
    <source>
        <dbReference type="Proteomes" id="UP000095284"/>
    </source>
</evidence>
<evidence type="ECO:0000313" key="2">
    <source>
        <dbReference type="EMBL" id="CAD5214723.1"/>
    </source>
</evidence>
<gene>
    <name evidence="2" type="ORF">BXYJ_LOCUS3672</name>
</gene>
<dbReference type="WBParaSite" id="BXY_0505400.1">
    <property type="protein sequence ID" value="BXY_0505400.1"/>
    <property type="gene ID" value="BXY_0505400"/>
</dbReference>
<dbReference type="OrthoDB" id="10573949at2759"/>
<keyword evidence="1" id="KW-0732">Signal</keyword>
<protein>
    <submittedName>
        <fullName evidence="2">(pine wood nematode) hypothetical protein</fullName>
    </submittedName>
</protein>
<name>A0A1I7RWE1_BURXY</name>
<feature type="signal peptide" evidence="1">
    <location>
        <begin position="1"/>
        <end position="29"/>
    </location>
</feature>
<dbReference type="EMBL" id="CAJFCV020000002">
    <property type="protein sequence ID" value="CAG9095526.1"/>
    <property type="molecule type" value="Genomic_DNA"/>
</dbReference>
<dbReference type="AlphaFoldDB" id="A0A1I7RWE1"/>